<evidence type="ECO:0000313" key="3">
    <source>
        <dbReference type="EMBL" id="SCZ73513.1"/>
    </source>
</evidence>
<name>A0A1G5RHG1_9RHOB</name>
<dbReference type="CDD" id="cd14262">
    <property type="entry name" value="VirB5_like"/>
    <property type="match status" value="1"/>
</dbReference>
<accession>A0A1G5RHG1</accession>
<feature type="coiled-coil region" evidence="1">
    <location>
        <begin position="31"/>
        <end position="62"/>
    </location>
</feature>
<feature type="signal peptide" evidence="2">
    <location>
        <begin position="1"/>
        <end position="20"/>
    </location>
</feature>
<reference evidence="3 4" key="1">
    <citation type="submission" date="2016-10" db="EMBL/GenBank/DDBJ databases">
        <authorList>
            <person name="de Groot N.N."/>
        </authorList>
    </citation>
    <scope>NUCLEOTIDE SEQUENCE [LARGE SCALE GENOMIC DNA]</scope>
    <source>
        <strain evidence="3 4">U95</strain>
    </source>
</reference>
<sequence>MKLKATLLLSAIAFTQPAFAQGVPVVDAAAIANARQEFAQEIAQMVQELEEAKRLYDAVNGLTNMHDIASALNDPRVRELLGPEAMQIASSLEVNIDALGDLSSAAQGVLDHTHVTTDDVTADDFYRQELDRIGAQSARDAAIGDRIVQAADSRLAGLERLRQAIGGASTQKEIDALTARMQIESAMLQNDTNRIQGLAMLQQAQMRVEDQRNLEIRERNRTARSDTIRSMFSDQ</sequence>
<proteinExistence type="predicted"/>
<dbReference type="OrthoDB" id="7840723at2"/>
<keyword evidence="4" id="KW-1185">Reference proteome</keyword>
<keyword evidence="2" id="KW-0732">Signal</keyword>
<dbReference type="InterPro" id="IPR023220">
    <property type="entry name" value="T4SS_VirB5-domain"/>
</dbReference>
<dbReference type="STRING" id="1156985.SAMN04488118_11746"/>
<evidence type="ECO:0000256" key="1">
    <source>
        <dbReference type="SAM" id="Coils"/>
    </source>
</evidence>
<organism evidence="3 4">
    <name type="scientific">Epibacterium ulvae</name>
    <dbReference type="NCBI Taxonomy" id="1156985"/>
    <lineage>
        <taxon>Bacteria</taxon>
        <taxon>Pseudomonadati</taxon>
        <taxon>Pseudomonadota</taxon>
        <taxon>Alphaproteobacteria</taxon>
        <taxon>Rhodobacterales</taxon>
        <taxon>Roseobacteraceae</taxon>
        <taxon>Epibacterium</taxon>
    </lineage>
</organism>
<dbReference type="RefSeq" id="WP_090221102.1">
    <property type="nucleotide sequence ID" value="NZ_FMWG01000017.1"/>
</dbReference>
<protein>
    <submittedName>
        <fullName evidence="3">Type IV secretion system protein VirB5</fullName>
    </submittedName>
</protein>
<dbReference type="SUPFAM" id="SSF101082">
    <property type="entry name" value="Typo IV secretion system protein TraC"/>
    <property type="match status" value="1"/>
</dbReference>
<keyword evidence="1" id="KW-0175">Coiled coil</keyword>
<dbReference type="InterPro" id="IPR014158">
    <property type="entry name" value="T4SS_VirB5"/>
</dbReference>
<dbReference type="AlphaFoldDB" id="A0A1G5RHG1"/>
<evidence type="ECO:0000313" key="4">
    <source>
        <dbReference type="Proteomes" id="UP000198767"/>
    </source>
</evidence>
<dbReference type="Pfam" id="PF07996">
    <property type="entry name" value="T4SS"/>
    <property type="match status" value="1"/>
</dbReference>
<dbReference type="Gene3D" id="1.20.58.430">
    <property type="entry name" value="Type IV secretion system, VirB5-domain"/>
    <property type="match status" value="1"/>
</dbReference>
<dbReference type="Proteomes" id="UP000198767">
    <property type="component" value="Unassembled WGS sequence"/>
</dbReference>
<evidence type="ECO:0000256" key="2">
    <source>
        <dbReference type="SAM" id="SignalP"/>
    </source>
</evidence>
<dbReference type="EMBL" id="FMWG01000017">
    <property type="protein sequence ID" value="SCZ73513.1"/>
    <property type="molecule type" value="Genomic_DNA"/>
</dbReference>
<gene>
    <name evidence="3" type="ORF">SAMN04488118_11746</name>
</gene>
<feature type="chain" id="PRO_5011539875" evidence="2">
    <location>
        <begin position="21"/>
        <end position="235"/>
    </location>
</feature>